<evidence type="ECO:0000256" key="1">
    <source>
        <dbReference type="ARBA" id="ARBA00023015"/>
    </source>
</evidence>
<dbReference type="Gene3D" id="1.10.357.10">
    <property type="entry name" value="Tetracycline Repressor, domain 2"/>
    <property type="match status" value="1"/>
</dbReference>
<dbReference type="Proteomes" id="UP001595617">
    <property type="component" value="Unassembled WGS sequence"/>
</dbReference>
<proteinExistence type="predicted"/>
<sequence length="197" mass="21297">MGAGRQRTFDKEDALIKAMEIFWEKGFSGTSLSDLTEGMGINKPSLYSAFGNKEELFVSAINQYANVYGGPHVDKLLDTKSSLQKRVQAYLKSIAKMVTNASLPGGCFVTASTSEAGSGCLPDNAVQAILRINADSTSSLVHFFTEEQAKGNLAANTSPEVLSDYLLTIQFGLAVMARNGTEQSRLEQVIDYCVSNF</sequence>
<feature type="DNA-binding region" description="H-T-H motif" evidence="4">
    <location>
        <begin position="31"/>
        <end position="50"/>
    </location>
</feature>
<dbReference type="RefSeq" id="WP_380692720.1">
    <property type="nucleotide sequence ID" value="NZ_JBHRYR010000002.1"/>
</dbReference>
<dbReference type="PROSITE" id="PS50977">
    <property type="entry name" value="HTH_TETR_2"/>
    <property type="match status" value="1"/>
</dbReference>
<protein>
    <submittedName>
        <fullName evidence="6">TetR/AcrR family transcriptional regulator</fullName>
    </submittedName>
</protein>
<keyword evidence="3" id="KW-0804">Transcription</keyword>
<dbReference type="InterPro" id="IPR001647">
    <property type="entry name" value="HTH_TetR"/>
</dbReference>
<reference evidence="7" key="1">
    <citation type="journal article" date="2019" name="Int. J. Syst. Evol. Microbiol.">
        <title>The Global Catalogue of Microorganisms (GCM) 10K type strain sequencing project: providing services to taxonomists for standard genome sequencing and annotation.</title>
        <authorList>
            <consortium name="The Broad Institute Genomics Platform"/>
            <consortium name="The Broad Institute Genome Sequencing Center for Infectious Disease"/>
            <person name="Wu L."/>
            <person name="Ma J."/>
        </authorList>
    </citation>
    <scope>NUCLEOTIDE SEQUENCE [LARGE SCALE GENOMIC DNA]</scope>
    <source>
        <strain evidence="7">IBRC 10765</strain>
    </source>
</reference>
<dbReference type="PANTHER" id="PTHR47506">
    <property type="entry name" value="TRANSCRIPTIONAL REGULATORY PROTEIN"/>
    <property type="match status" value="1"/>
</dbReference>
<dbReference type="PRINTS" id="PR00455">
    <property type="entry name" value="HTHTETR"/>
</dbReference>
<comment type="caution">
    <text evidence="6">The sequence shown here is derived from an EMBL/GenBank/DDBJ whole genome shotgun (WGS) entry which is preliminary data.</text>
</comment>
<dbReference type="PROSITE" id="PS01081">
    <property type="entry name" value="HTH_TETR_1"/>
    <property type="match status" value="1"/>
</dbReference>
<name>A0ABV7ZSI6_9GAMM</name>
<evidence type="ECO:0000256" key="2">
    <source>
        <dbReference type="ARBA" id="ARBA00023125"/>
    </source>
</evidence>
<evidence type="ECO:0000313" key="7">
    <source>
        <dbReference type="Proteomes" id="UP001595617"/>
    </source>
</evidence>
<keyword evidence="1" id="KW-0805">Transcription regulation</keyword>
<evidence type="ECO:0000313" key="6">
    <source>
        <dbReference type="EMBL" id="MFC3851534.1"/>
    </source>
</evidence>
<evidence type="ECO:0000256" key="4">
    <source>
        <dbReference type="PROSITE-ProRule" id="PRU00335"/>
    </source>
</evidence>
<dbReference type="SUPFAM" id="SSF48498">
    <property type="entry name" value="Tetracyclin repressor-like, C-terminal domain"/>
    <property type="match status" value="1"/>
</dbReference>
<evidence type="ECO:0000256" key="3">
    <source>
        <dbReference type="ARBA" id="ARBA00023163"/>
    </source>
</evidence>
<dbReference type="PANTHER" id="PTHR47506:SF1">
    <property type="entry name" value="HTH-TYPE TRANSCRIPTIONAL REGULATOR YJDC"/>
    <property type="match status" value="1"/>
</dbReference>
<accession>A0ABV7ZSI6</accession>
<keyword evidence="2 4" id="KW-0238">DNA-binding</keyword>
<keyword evidence="7" id="KW-1185">Reference proteome</keyword>
<gene>
    <name evidence="6" type="ORF">ACFOOG_01705</name>
</gene>
<dbReference type="Pfam" id="PF16925">
    <property type="entry name" value="TetR_C_13"/>
    <property type="match status" value="1"/>
</dbReference>
<feature type="domain" description="HTH tetR-type" evidence="5">
    <location>
        <begin position="8"/>
        <end position="68"/>
    </location>
</feature>
<dbReference type="InterPro" id="IPR036271">
    <property type="entry name" value="Tet_transcr_reg_TetR-rel_C_sf"/>
</dbReference>
<dbReference type="Pfam" id="PF00440">
    <property type="entry name" value="TetR_N"/>
    <property type="match status" value="1"/>
</dbReference>
<evidence type="ECO:0000259" key="5">
    <source>
        <dbReference type="PROSITE" id="PS50977"/>
    </source>
</evidence>
<dbReference type="InterPro" id="IPR011075">
    <property type="entry name" value="TetR_C"/>
</dbReference>
<organism evidence="6 7">
    <name type="scientific">Saccharospirillum mangrovi</name>
    <dbReference type="NCBI Taxonomy" id="2161747"/>
    <lineage>
        <taxon>Bacteria</taxon>
        <taxon>Pseudomonadati</taxon>
        <taxon>Pseudomonadota</taxon>
        <taxon>Gammaproteobacteria</taxon>
        <taxon>Oceanospirillales</taxon>
        <taxon>Saccharospirillaceae</taxon>
        <taxon>Saccharospirillum</taxon>
    </lineage>
</organism>
<dbReference type="InterPro" id="IPR009057">
    <property type="entry name" value="Homeodomain-like_sf"/>
</dbReference>
<dbReference type="SUPFAM" id="SSF46689">
    <property type="entry name" value="Homeodomain-like"/>
    <property type="match status" value="1"/>
</dbReference>
<dbReference type="Gene3D" id="1.10.10.60">
    <property type="entry name" value="Homeodomain-like"/>
    <property type="match status" value="1"/>
</dbReference>
<dbReference type="EMBL" id="JBHRYR010000002">
    <property type="protein sequence ID" value="MFC3851534.1"/>
    <property type="molecule type" value="Genomic_DNA"/>
</dbReference>
<dbReference type="InterPro" id="IPR023772">
    <property type="entry name" value="DNA-bd_HTH_TetR-type_CS"/>
</dbReference>